<name>A0A8H7VNC8_9FUNG</name>
<evidence type="ECO:0000313" key="2">
    <source>
        <dbReference type="EMBL" id="KAG2221004.1"/>
    </source>
</evidence>
<protein>
    <recommendedName>
        <fullName evidence="1">Heterokaryon incompatibility domain-containing protein</fullName>
    </recommendedName>
</protein>
<dbReference type="InterPro" id="IPR010730">
    <property type="entry name" value="HET"/>
</dbReference>
<dbReference type="AlphaFoldDB" id="A0A8H7VNC8"/>
<dbReference type="OrthoDB" id="2294759at2759"/>
<dbReference type="Proteomes" id="UP000646827">
    <property type="component" value="Unassembled WGS sequence"/>
</dbReference>
<dbReference type="Pfam" id="PF06985">
    <property type="entry name" value="HET"/>
    <property type="match status" value="1"/>
</dbReference>
<reference evidence="2 3" key="1">
    <citation type="submission" date="2020-12" db="EMBL/GenBank/DDBJ databases">
        <title>Metabolic potential, ecology and presence of endohyphal bacteria is reflected in genomic diversity of Mucoromycotina.</title>
        <authorList>
            <person name="Muszewska A."/>
            <person name="Okrasinska A."/>
            <person name="Steczkiewicz K."/>
            <person name="Drgas O."/>
            <person name="Orlowska M."/>
            <person name="Perlinska-Lenart U."/>
            <person name="Aleksandrzak-Piekarczyk T."/>
            <person name="Szatraj K."/>
            <person name="Zielenkiewicz U."/>
            <person name="Pilsyk S."/>
            <person name="Malc E."/>
            <person name="Mieczkowski P."/>
            <person name="Kruszewska J.S."/>
            <person name="Biernat P."/>
            <person name="Pawlowska J."/>
        </authorList>
    </citation>
    <scope>NUCLEOTIDE SEQUENCE [LARGE SCALE GENOMIC DNA]</scope>
    <source>
        <strain evidence="2 3">CBS 142.35</strain>
    </source>
</reference>
<dbReference type="PANTHER" id="PTHR33112">
    <property type="entry name" value="DOMAIN PROTEIN, PUTATIVE-RELATED"/>
    <property type="match status" value="1"/>
</dbReference>
<sequence>MTYITYQKTQYVLDMDGPIYDRAFRRYSKPPKKIPSILPKSNFMPSYLVRTSDMKLVKGSDVHEGYCTLSYSWGQSGDVLIKKTTGKSYRVDQGKHKIIYSGKTGQKKPRGRKRTSDRSKFVTFEGLIQELCKDFNIKYIWYDQMCINQNNEKEKHDEIHRMHKIYGNAYCTLALVPELGTEPYKLRQNSLDWGYGISGDFLTQSQWMERMWTLEEAIMSTKMIVVGRNVHFWGDHLSELGFAIFDEEFESSAPRVLHYAHTRTSTKEHDHVFALANIFPDIMKQMTVNYKQDIQELIIRFYGLLAKKDIHILCFGSYLVYNTICNVSYNNSIEDNGIWEPGYNLPVQKFNLPSWTGIYGEHDAYNVHKTSFKNYTVSGRILKLTCSGITNKQDCTDISTLESIENILPPFPQQNSNDRDHWKLVIRVQPQGSMNEKLIEFYDIHKTYRDSVPYGDIIERLQELSHFMPIKTMNLEWIPNSSELSIPTFTFDVVEELLGNSGQYVLLTGIPFEAPDVSHVKYPVIKKEGESYKAIGMCNLFSDSHFFDDLTLEEQTFEIH</sequence>
<organism evidence="2 3">
    <name type="scientific">Circinella minor</name>
    <dbReference type="NCBI Taxonomy" id="1195481"/>
    <lineage>
        <taxon>Eukaryota</taxon>
        <taxon>Fungi</taxon>
        <taxon>Fungi incertae sedis</taxon>
        <taxon>Mucoromycota</taxon>
        <taxon>Mucoromycotina</taxon>
        <taxon>Mucoromycetes</taxon>
        <taxon>Mucorales</taxon>
        <taxon>Lichtheimiaceae</taxon>
        <taxon>Circinella</taxon>
    </lineage>
</organism>
<comment type="caution">
    <text evidence="2">The sequence shown here is derived from an EMBL/GenBank/DDBJ whole genome shotgun (WGS) entry which is preliminary data.</text>
</comment>
<feature type="domain" description="Heterokaryon incompatibility" evidence="1">
    <location>
        <begin position="66"/>
        <end position="179"/>
    </location>
</feature>
<evidence type="ECO:0000259" key="1">
    <source>
        <dbReference type="Pfam" id="PF06985"/>
    </source>
</evidence>
<evidence type="ECO:0000313" key="3">
    <source>
        <dbReference type="Proteomes" id="UP000646827"/>
    </source>
</evidence>
<dbReference type="EMBL" id="JAEPRB010000122">
    <property type="protein sequence ID" value="KAG2221004.1"/>
    <property type="molecule type" value="Genomic_DNA"/>
</dbReference>
<proteinExistence type="predicted"/>
<accession>A0A8H7VNC8</accession>
<keyword evidence="3" id="KW-1185">Reference proteome</keyword>
<dbReference type="PANTHER" id="PTHR33112:SF16">
    <property type="entry name" value="HETEROKARYON INCOMPATIBILITY DOMAIN-CONTAINING PROTEIN"/>
    <property type="match status" value="1"/>
</dbReference>
<gene>
    <name evidence="2" type="ORF">INT45_004623</name>
</gene>